<dbReference type="Proteomes" id="UP001055879">
    <property type="component" value="Linkage Group LG06"/>
</dbReference>
<proteinExistence type="predicted"/>
<evidence type="ECO:0000313" key="2">
    <source>
        <dbReference type="Proteomes" id="UP001055879"/>
    </source>
</evidence>
<gene>
    <name evidence="1" type="ORF">L6452_19798</name>
</gene>
<organism evidence="1 2">
    <name type="scientific">Arctium lappa</name>
    <name type="common">Greater burdock</name>
    <name type="synonym">Lappa major</name>
    <dbReference type="NCBI Taxonomy" id="4217"/>
    <lineage>
        <taxon>Eukaryota</taxon>
        <taxon>Viridiplantae</taxon>
        <taxon>Streptophyta</taxon>
        <taxon>Embryophyta</taxon>
        <taxon>Tracheophyta</taxon>
        <taxon>Spermatophyta</taxon>
        <taxon>Magnoliopsida</taxon>
        <taxon>eudicotyledons</taxon>
        <taxon>Gunneridae</taxon>
        <taxon>Pentapetalae</taxon>
        <taxon>asterids</taxon>
        <taxon>campanulids</taxon>
        <taxon>Asterales</taxon>
        <taxon>Asteraceae</taxon>
        <taxon>Carduoideae</taxon>
        <taxon>Cardueae</taxon>
        <taxon>Arctiinae</taxon>
        <taxon>Arctium</taxon>
    </lineage>
</organism>
<dbReference type="EMBL" id="CM042052">
    <property type="protein sequence ID" value="KAI3718913.1"/>
    <property type="molecule type" value="Genomic_DNA"/>
</dbReference>
<reference evidence="2" key="1">
    <citation type="journal article" date="2022" name="Mol. Ecol. Resour.">
        <title>The genomes of chicory, endive, great burdock and yacon provide insights into Asteraceae palaeo-polyploidization history and plant inulin production.</title>
        <authorList>
            <person name="Fan W."/>
            <person name="Wang S."/>
            <person name="Wang H."/>
            <person name="Wang A."/>
            <person name="Jiang F."/>
            <person name="Liu H."/>
            <person name="Zhao H."/>
            <person name="Xu D."/>
            <person name="Zhang Y."/>
        </authorList>
    </citation>
    <scope>NUCLEOTIDE SEQUENCE [LARGE SCALE GENOMIC DNA]</scope>
    <source>
        <strain evidence="2">cv. Niubang</strain>
    </source>
</reference>
<keyword evidence="2" id="KW-1185">Reference proteome</keyword>
<name>A0ACB9BAF3_ARCLA</name>
<protein>
    <submittedName>
        <fullName evidence="1">Uncharacterized protein</fullName>
    </submittedName>
</protein>
<reference evidence="1 2" key="2">
    <citation type="journal article" date="2022" name="Mol. Ecol. Resour.">
        <title>The genomes of chicory, endive, great burdock and yacon provide insights into Asteraceae paleo-polyploidization history and plant inulin production.</title>
        <authorList>
            <person name="Fan W."/>
            <person name="Wang S."/>
            <person name="Wang H."/>
            <person name="Wang A."/>
            <person name="Jiang F."/>
            <person name="Liu H."/>
            <person name="Zhao H."/>
            <person name="Xu D."/>
            <person name="Zhang Y."/>
        </authorList>
    </citation>
    <scope>NUCLEOTIDE SEQUENCE [LARGE SCALE GENOMIC DNA]</scope>
    <source>
        <strain evidence="2">cv. Niubang</strain>
    </source>
</reference>
<evidence type="ECO:0000313" key="1">
    <source>
        <dbReference type="EMBL" id="KAI3718913.1"/>
    </source>
</evidence>
<comment type="caution">
    <text evidence="1">The sequence shown here is derived from an EMBL/GenBank/DDBJ whole genome shotgun (WGS) entry which is preliminary data.</text>
</comment>
<accession>A0ACB9BAF3</accession>
<sequence>MATPIRQCFCIAILALVGSTLAHVVPPPPEETLADNVIEPPTRATISRKLQIDKNVGLEATNVWATGLVPKSDQIAENGEFEATNFSVNDALPKEAQIAKKGESEATNLWVSEPIAKTTEPELIINK</sequence>